<dbReference type="EMBL" id="JXKC01000015">
    <property type="protein sequence ID" value="PCS16234.1"/>
    <property type="molecule type" value="Genomic_DNA"/>
</dbReference>
<sequence length="105" mass="12061">MKFNTHRQSGYSSMLADTIVSKNKPVHTISTEFTPQQKFEDKKPTGEIIAYKAWFIQAGLPPFEVKFTDKIKLPPYLSVVEFINLQAVEVSYNVYFKADGLREVK</sequence>
<name>A0A2A5SQ15_LACLC</name>
<accession>A0A2A5SQ15</accession>
<evidence type="ECO:0000313" key="1">
    <source>
        <dbReference type="EMBL" id="PCS16234.1"/>
    </source>
</evidence>
<organism evidence="1 2">
    <name type="scientific">Lactococcus cremoris subsp. tructae</name>
    <dbReference type="NCBI Taxonomy" id="542833"/>
    <lineage>
        <taxon>Bacteria</taxon>
        <taxon>Bacillati</taxon>
        <taxon>Bacillota</taxon>
        <taxon>Bacilli</taxon>
        <taxon>Lactobacillales</taxon>
        <taxon>Streptococcaceae</taxon>
        <taxon>Lactococcus</taxon>
    </lineage>
</organism>
<gene>
    <name evidence="1" type="ORF">RU92_GL001095</name>
</gene>
<comment type="caution">
    <text evidence="1">The sequence shown here is derived from an EMBL/GenBank/DDBJ whole genome shotgun (WGS) entry which is preliminary data.</text>
</comment>
<dbReference type="AlphaFoldDB" id="A0A2A5SQ15"/>
<evidence type="ECO:0008006" key="3">
    <source>
        <dbReference type="Google" id="ProtNLM"/>
    </source>
</evidence>
<evidence type="ECO:0000313" key="2">
    <source>
        <dbReference type="Proteomes" id="UP000218711"/>
    </source>
</evidence>
<reference evidence="1 2" key="1">
    <citation type="submission" date="2014-12" db="EMBL/GenBank/DDBJ databases">
        <title>Draft genome sequences of 10 type strains of Lactococcus.</title>
        <authorList>
            <person name="Sun Z."/>
            <person name="Zhong Z."/>
            <person name="Liu W."/>
            <person name="Zhang W."/>
            <person name="Zhang H."/>
        </authorList>
    </citation>
    <scope>NUCLEOTIDE SEQUENCE [LARGE SCALE GENOMIC DNA]</scope>
    <source>
        <strain evidence="1 2">DSM 21502</strain>
    </source>
</reference>
<protein>
    <recommendedName>
        <fullName evidence="3">SuB0782 undefined product 764400:764714 forward MW:11955</fullName>
    </recommendedName>
</protein>
<proteinExistence type="predicted"/>
<dbReference type="RefSeq" id="WP_096816561.1">
    <property type="nucleotide sequence ID" value="NZ_JXKC01000015.1"/>
</dbReference>
<dbReference type="Proteomes" id="UP000218711">
    <property type="component" value="Unassembled WGS sequence"/>
</dbReference>